<evidence type="ECO:0000313" key="6">
    <source>
        <dbReference type="Proteomes" id="UP000811899"/>
    </source>
</evidence>
<dbReference type="InterPro" id="IPR003953">
    <property type="entry name" value="FAD-dep_OxRdtase_2_FAD-bd"/>
</dbReference>
<dbReference type="RefSeq" id="WP_214169635.1">
    <property type="nucleotide sequence ID" value="NZ_JAHCVJ010000001.1"/>
</dbReference>
<proteinExistence type="predicted"/>
<dbReference type="InterPro" id="IPR049516">
    <property type="entry name" value="FAD-depend_C"/>
</dbReference>
<dbReference type="PANTHER" id="PTHR42842">
    <property type="entry name" value="FAD/NAD(P)-BINDING OXIDOREDUCTASE"/>
    <property type="match status" value="1"/>
</dbReference>
<evidence type="ECO:0000259" key="4">
    <source>
        <dbReference type="Pfam" id="PF21688"/>
    </source>
</evidence>
<reference evidence="5 6" key="1">
    <citation type="submission" date="2021-05" db="EMBL/GenBank/DDBJ databases">
        <title>The draft genome of Geobacter pelophilus DSM 12255.</title>
        <authorList>
            <person name="Xu Z."/>
            <person name="Masuda Y."/>
            <person name="Itoh H."/>
            <person name="Senoo K."/>
        </authorList>
    </citation>
    <scope>NUCLEOTIDE SEQUENCE [LARGE SCALE GENOMIC DNA]</scope>
    <source>
        <strain evidence="5 6">DSM 12255</strain>
    </source>
</reference>
<sequence length="526" mass="55892">MPCLLRNLLVPLGTDESRITSLIATRLGISSGEILDWGLLRKGIDARRKGRITFVLTVRLTVADEEALLRRHAADSDFSIIPEDAAPEFRQISSSERIVIVGTGPAGLFAALRLADHGLSATLLERGKPVSERLQDVQAFWGKGQLDPESNVQFGEGGAGTFSDGKLTTRVRDANIDYVLQRLVAFGAPSEIKYLAKPHIGTDRLRSVVSNVRGFLESAGCLVRFGACMTDLVISGGQLRSVVINGSDELSCDALVLAPGNSARDTYQMLERQGVLLEAKPFAVGLRVEHPQELINRIQYGLPSHPQLPPADYALAFNDPATGRSAYSFCMCPGGVVVAGASETGGVVTNGMSNHLRNSPWANSALVVTVNKGDFPGESPLSGMLFQRELERKAFAVGGGYLAPAQNLMAFIGKASGGSARSSYRPGVVEADLAAMLPGYVTDTLKNGIHSFERRMRGFMTSDATLVGVETRTSAPVRIVRGPDQQSVALKGLYPAGEGAGYAGGIMSAALDGIRVADAIIARLAI</sequence>
<dbReference type="Proteomes" id="UP000811899">
    <property type="component" value="Unassembled WGS sequence"/>
</dbReference>
<dbReference type="Gene3D" id="3.50.50.60">
    <property type="entry name" value="FAD/NAD(P)-binding domain"/>
    <property type="match status" value="2"/>
</dbReference>
<dbReference type="GO" id="GO:0016491">
    <property type="term" value="F:oxidoreductase activity"/>
    <property type="evidence" value="ECO:0007669"/>
    <property type="project" value="UniProtKB-KW"/>
</dbReference>
<keyword evidence="6" id="KW-1185">Reference proteome</keyword>
<evidence type="ECO:0000256" key="1">
    <source>
        <dbReference type="ARBA" id="ARBA00022630"/>
    </source>
</evidence>
<comment type="caution">
    <text evidence="5">The sequence shown here is derived from an EMBL/GenBank/DDBJ whole genome shotgun (WGS) entry which is preliminary data.</text>
</comment>
<dbReference type="InterPro" id="IPR036188">
    <property type="entry name" value="FAD/NAD-bd_sf"/>
</dbReference>
<evidence type="ECO:0000256" key="2">
    <source>
        <dbReference type="ARBA" id="ARBA00023002"/>
    </source>
</evidence>
<dbReference type="SUPFAM" id="SSF51905">
    <property type="entry name" value="FAD/NAD(P)-binding domain"/>
    <property type="match status" value="1"/>
</dbReference>
<dbReference type="PIRSF" id="PIRSF038984">
    <property type="entry name" value="FAD_binding_protein"/>
    <property type="match status" value="1"/>
</dbReference>
<dbReference type="Gene3D" id="3.30.70.2700">
    <property type="match status" value="1"/>
</dbReference>
<evidence type="ECO:0000313" key="5">
    <source>
        <dbReference type="EMBL" id="MBT0662840.1"/>
    </source>
</evidence>
<dbReference type="EMBL" id="JAHCVJ010000001">
    <property type="protein sequence ID" value="MBT0662840.1"/>
    <property type="molecule type" value="Genomic_DNA"/>
</dbReference>
<gene>
    <name evidence="5" type="ORF">KI809_00875</name>
</gene>
<name>A0AAW4L027_9BACT</name>
<feature type="domain" description="FAD-dependent oxidoreductase 2 FAD-binding" evidence="3">
    <location>
        <begin position="98"/>
        <end position="131"/>
    </location>
</feature>
<evidence type="ECO:0000259" key="3">
    <source>
        <dbReference type="Pfam" id="PF00890"/>
    </source>
</evidence>
<keyword evidence="2" id="KW-0560">Oxidoreductase</keyword>
<protein>
    <submittedName>
        <fullName evidence="5">FAD-binding protein</fullName>
    </submittedName>
</protein>
<dbReference type="PRINTS" id="PR00419">
    <property type="entry name" value="ADXRDTASE"/>
</dbReference>
<dbReference type="Pfam" id="PF21688">
    <property type="entry name" value="FAD-depend_C"/>
    <property type="match status" value="1"/>
</dbReference>
<keyword evidence="1" id="KW-0285">Flavoprotein</keyword>
<feature type="domain" description="FAD-dependent protein C-terminal" evidence="4">
    <location>
        <begin position="281"/>
        <end position="473"/>
    </location>
</feature>
<dbReference type="InterPro" id="IPR028348">
    <property type="entry name" value="FAD-binding_protein"/>
</dbReference>
<dbReference type="AlphaFoldDB" id="A0AAW4L027"/>
<accession>A0AAW4L027</accession>
<dbReference type="Pfam" id="PF00890">
    <property type="entry name" value="FAD_binding_2"/>
    <property type="match status" value="1"/>
</dbReference>
<organism evidence="5 6">
    <name type="scientific">Geoanaerobacter pelophilus</name>
    <dbReference type="NCBI Taxonomy" id="60036"/>
    <lineage>
        <taxon>Bacteria</taxon>
        <taxon>Pseudomonadati</taxon>
        <taxon>Thermodesulfobacteriota</taxon>
        <taxon>Desulfuromonadia</taxon>
        <taxon>Geobacterales</taxon>
        <taxon>Geobacteraceae</taxon>
        <taxon>Geoanaerobacter</taxon>
    </lineage>
</organism>
<dbReference type="PANTHER" id="PTHR42842:SF3">
    <property type="entry name" value="FAD_NAD(P)-BINDING OXIDOREDUCTASE FAMILY PROTEIN"/>
    <property type="match status" value="1"/>
</dbReference>